<dbReference type="SUPFAM" id="SSF46955">
    <property type="entry name" value="Putative DNA-binding domain"/>
    <property type="match status" value="1"/>
</dbReference>
<dbReference type="PROSITE" id="PS50937">
    <property type="entry name" value="HTH_MERR_2"/>
    <property type="match status" value="1"/>
</dbReference>
<dbReference type="GO" id="GO:0003677">
    <property type="term" value="F:DNA binding"/>
    <property type="evidence" value="ECO:0007669"/>
    <property type="project" value="UniProtKB-KW"/>
</dbReference>
<evidence type="ECO:0000256" key="1">
    <source>
        <dbReference type="ARBA" id="ARBA00022491"/>
    </source>
</evidence>
<evidence type="ECO:0000256" key="3">
    <source>
        <dbReference type="ARBA" id="ARBA00023125"/>
    </source>
</evidence>
<accession>A0A401V3K8</accession>
<reference evidence="6 7" key="1">
    <citation type="submission" date="2018-11" db="EMBL/GenBank/DDBJ databases">
        <title>Draft genome sequence of Cellulomonas takizawaensis strain TKZ-21.</title>
        <authorList>
            <person name="Yamamura H."/>
            <person name="Hayashi T."/>
            <person name="Hamada M."/>
            <person name="Serisawa Y."/>
            <person name="Matsuyama K."/>
            <person name="Nakagawa Y."/>
            <person name="Otoguro M."/>
            <person name="Yanagida F."/>
            <person name="Hayakawa M."/>
        </authorList>
    </citation>
    <scope>NUCLEOTIDE SEQUENCE [LARGE SCALE GENOMIC DNA]</scope>
    <source>
        <strain evidence="6 7">TKZ-21</strain>
    </source>
</reference>
<dbReference type="InterPro" id="IPR000551">
    <property type="entry name" value="MerR-type_HTH_dom"/>
</dbReference>
<keyword evidence="3" id="KW-0238">DNA-binding</keyword>
<protein>
    <recommendedName>
        <fullName evidence="5">HTH merR-type domain-containing protein</fullName>
    </recommendedName>
</protein>
<dbReference type="AlphaFoldDB" id="A0A401V3K8"/>
<dbReference type="Proteomes" id="UP000288246">
    <property type="component" value="Unassembled WGS sequence"/>
</dbReference>
<dbReference type="SMART" id="SM00422">
    <property type="entry name" value="HTH_MERR"/>
    <property type="match status" value="1"/>
</dbReference>
<dbReference type="PRINTS" id="PR00040">
    <property type="entry name" value="HTHMERR"/>
</dbReference>
<keyword evidence="2" id="KW-0805">Transcription regulation</keyword>
<evidence type="ECO:0000313" key="6">
    <source>
        <dbReference type="EMBL" id="GCD21476.1"/>
    </source>
</evidence>
<dbReference type="EMBL" id="BHYL01000293">
    <property type="protein sequence ID" value="GCD21476.1"/>
    <property type="molecule type" value="Genomic_DNA"/>
</dbReference>
<gene>
    <name evidence="6" type="ORF">CTKZ_30380</name>
</gene>
<dbReference type="PANTHER" id="PTHR30204:SF69">
    <property type="entry name" value="MERR-FAMILY TRANSCRIPTIONAL REGULATOR"/>
    <property type="match status" value="1"/>
</dbReference>
<dbReference type="Pfam" id="PF13411">
    <property type="entry name" value="MerR_1"/>
    <property type="match status" value="1"/>
</dbReference>
<proteinExistence type="predicted"/>
<dbReference type="RefSeq" id="WP_225916132.1">
    <property type="nucleotide sequence ID" value="NZ_BHYL01000293.1"/>
</dbReference>
<keyword evidence="7" id="KW-1185">Reference proteome</keyword>
<organism evidence="6 7">
    <name type="scientific">Cellulomonas algicola</name>
    <dbReference type="NCBI Taxonomy" id="2071633"/>
    <lineage>
        <taxon>Bacteria</taxon>
        <taxon>Bacillati</taxon>
        <taxon>Actinomycetota</taxon>
        <taxon>Actinomycetes</taxon>
        <taxon>Micrococcales</taxon>
        <taxon>Cellulomonadaceae</taxon>
        <taxon>Cellulomonas</taxon>
    </lineage>
</organism>
<evidence type="ECO:0000313" key="7">
    <source>
        <dbReference type="Proteomes" id="UP000288246"/>
    </source>
</evidence>
<dbReference type="InterPro" id="IPR047057">
    <property type="entry name" value="MerR_fam"/>
</dbReference>
<name>A0A401V3K8_9CELL</name>
<dbReference type="InterPro" id="IPR009061">
    <property type="entry name" value="DNA-bd_dom_put_sf"/>
</dbReference>
<evidence type="ECO:0000256" key="2">
    <source>
        <dbReference type="ARBA" id="ARBA00023015"/>
    </source>
</evidence>
<comment type="caution">
    <text evidence="6">The sequence shown here is derived from an EMBL/GenBank/DDBJ whole genome shotgun (WGS) entry which is preliminary data.</text>
</comment>
<dbReference type="Gene3D" id="1.10.1660.10">
    <property type="match status" value="1"/>
</dbReference>
<dbReference type="PANTHER" id="PTHR30204">
    <property type="entry name" value="REDOX-CYCLING DRUG-SENSING TRANSCRIPTIONAL ACTIVATOR SOXR"/>
    <property type="match status" value="1"/>
</dbReference>
<dbReference type="PROSITE" id="PS00552">
    <property type="entry name" value="HTH_MERR_1"/>
    <property type="match status" value="1"/>
</dbReference>
<sequence length="160" mass="17482">MSATLEFDISVKVKGSAHARAGRVEGAVVVVKIGELSRRTGVSTRLLRYYEEQGLISPARSANTYREYDEADVAQVERAVGLVRSGLPTRLAKVVLDLERTQDEDLAASCPRTVAEMLAEELEGLDDRIACLTASRRTIHDFLVRTSHAADVLEAARTPS</sequence>
<evidence type="ECO:0000259" key="5">
    <source>
        <dbReference type="PROSITE" id="PS50937"/>
    </source>
</evidence>
<keyword evidence="4" id="KW-0804">Transcription</keyword>
<keyword evidence="1" id="KW-0678">Repressor</keyword>
<feature type="domain" description="HTH merR-type" evidence="5">
    <location>
        <begin position="30"/>
        <end position="98"/>
    </location>
</feature>
<dbReference type="GO" id="GO:0003700">
    <property type="term" value="F:DNA-binding transcription factor activity"/>
    <property type="evidence" value="ECO:0007669"/>
    <property type="project" value="InterPro"/>
</dbReference>
<evidence type="ECO:0000256" key="4">
    <source>
        <dbReference type="ARBA" id="ARBA00023163"/>
    </source>
</evidence>